<feature type="non-terminal residue" evidence="2">
    <location>
        <position position="1"/>
    </location>
</feature>
<dbReference type="InterPro" id="IPR025393">
    <property type="entry name" value="DUF4301"/>
</dbReference>
<sequence length="111" mass="13217">KEELLQYFEARQDQVDILKFVPASGAATRMFKAFYQLLDEFDPENESLEDYIDRKNDQSLERFFGRLKDLPFYTEVIKRATEVSPGFAELPQDRRDYLFVKYMLEEDGLDL</sequence>
<dbReference type="Pfam" id="PF14134">
    <property type="entry name" value="DUF4301"/>
    <property type="match status" value="1"/>
</dbReference>
<accession>A0ABX1D851</accession>
<feature type="domain" description="DUF4301" evidence="1">
    <location>
        <begin position="2"/>
        <end position="110"/>
    </location>
</feature>
<dbReference type="EMBL" id="JAAVJR010001132">
    <property type="protein sequence ID" value="NJW55419.1"/>
    <property type="molecule type" value="Genomic_DNA"/>
</dbReference>
<organism evidence="2 3">
    <name type="scientific">Salinimicrobium oceani</name>
    <dbReference type="NCBI Taxonomy" id="2722702"/>
    <lineage>
        <taxon>Bacteria</taxon>
        <taxon>Pseudomonadati</taxon>
        <taxon>Bacteroidota</taxon>
        <taxon>Flavobacteriia</taxon>
        <taxon>Flavobacteriales</taxon>
        <taxon>Flavobacteriaceae</taxon>
        <taxon>Salinimicrobium</taxon>
    </lineage>
</organism>
<comment type="caution">
    <text evidence="2">The sequence shown here is derived from an EMBL/GenBank/DDBJ whole genome shotgun (WGS) entry which is preliminary data.</text>
</comment>
<protein>
    <submittedName>
        <fullName evidence="2">DUF4301 family protein</fullName>
    </submittedName>
</protein>
<evidence type="ECO:0000313" key="3">
    <source>
        <dbReference type="Proteomes" id="UP000703674"/>
    </source>
</evidence>
<reference evidence="2 3" key="1">
    <citation type="submission" date="2020-03" db="EMBL/GenBank/DDBJ databases">
        <title>Salinimicrobium sp. nov, isolated from SCS.</title>
        <authorList>
            <person name="Cao W.R."/>
        </authorList>
    </citation>
    <scope>NUCLEOTIDE SEQUENCE [LARGE SCALE GENOMIC DNA]</scope>
    <source>
        <strain evidence="3">J15B91</strain>
    </source>
</reference>
<evidence type="ECO:0000313" key="2">
    <source>
        <dbReference type="EMBL" id="NJW55419.1"/>
    </source>
</evidence>
<evidence type="ECO:0000259" key="1">
    <source>
        <dbReference type="Pfam" id="PF14134"/>
    </source>
</evidence>
<name>A0ABX1D851_9FLAO</name>
<dbReference type="RefSeq" id="WP_168139926.1">
    <property type="nucleotide sequence ID" value="NZ_JAAVJR010001132.1"/>
</dbReference>
<proteinExistence type="predicted"/>
<dbReference type="Proteomes" id="UP000703674">
    <property type="component" value="Unassembled WGS sequence"/>
</dbReference>
<keyword evidence="3" id="KW-1185">Reference proteome</keyword>
<gene>
    <name evidence="2" type="ORF">HC175_21115</name>
</gene>